<name>A0ABU7R8X3_9ACTN</name>
<feature type="transmembrane region" description="Helical" evidence="2">
    <location>
        <begin position="222"/>
        <end position="244"/>
    </location>
</feature>
<gene>
    <name evidence="3" type="ORF">VXJ25_03400</name>
</gene>
<reference evidence="3 4" key="1">
    <citation type="submission" date="2024-01" db="EMBL/GenBank/DDBJ databases">
        <title>Description of Olsenella sp. nov., isolated from pig feces.</title>
        <authorList>
            <person name="Chang Y.-H."/>
        </authorList>
    </citation>
    <scope>NUCLEOTIDE SEQUENCE [LARGE SCALE GENOMIC DNA]</scope>
    <source>
        <strain evidence="3 4">YH-ols2223</strain>
    </source>
</reference>
<evidence type="ECO:0000313" key="4">
    <source>
        <dbReference type="Proteomes" id="UP001332931"/>
    </source>
</evidence>
<dbReference type="InterPro" id="IPR025098">
    <property type="entry name" value="DUF4013"/>
</dbReference>
<feature type="transmembrane region" description="Helical" evidence="2">
    <location>
        <begin position="111"/>
        <end position="133"/>
    </location>
</feature>
<feature type="transmembrane region" description="Helical" evidence="2">
    <location>
        <begin position="172"/>
        <end position="202"/>
    </location>
</feature>
<feature type="compositionally biased region" description="Basic and acidic residues" evidence="1">
    <location>
        <begin position="333"/>
        <end position="355"/>
    </location>
</feature>
<feature type="transmembrane region" description="Helical" evidence="2">
    <location>
        <begin position="84"/>
        <end position="105"/>
    </location>
</feature>
<keyword evidence="2" id="KW-0472">Membrane</keyword>
<sequence length="355" mass="38011">MSDRTDGFSPTKYLSRSWALLTKDKGWVKPVLVLAIAKLVPIAGPLGVCGYEQEWARLTAWGIDSAPKQKDVKVGACIASGWRAFLVALGWSAAYVALTWLLSAASEGSEAAAALVGVLSLVLGFALELWLMVSMLRATIYQRAGAGYKASRIWEMVRHDPNGLLRILGIELLGGLIVAAVGMVFFLVVIMMSASSIMRIAFLTNDLYGYGYGMGSAYLETYILDQVVSMLVGTAPVVLIGWYVGAVVDEVMTLLATTATGLWFRQFDVPRWGTSDDPLPSGVMDRTDKDDQPTACSPAPLPPVDSAPTEGERATETDAEQGASPTVPVEPPAEPRDFTSADDATDVHDEPSASE</sequence>
<evidence type="ECO:0000256" key="1">
    <source>
        <dbReference type="SAM" id="MobiDB-lite"/>
    </source>
</evidence>
<organism evidence="3 4">
    <name type="scientific">Olsenella absiana</name>
    <dbReference type="NCBI Taxonomy" id="3115222"/>
    <lineage>
        <taxon>Bacteria</taxon>
        <taxon>Bacillati</taxon>
        <taxon>Actinomycetota</taxon>
        <taxon>Coriobacteriia</taxon>
        <taxon>Coriobacteriales</taxon>
        <taxon>Atopobiaceae</taxon>
        <taxon>Olsenella</taxon>
    </lineage>
</organism>
<accession>A0ABU7R8X3</accession>
<dbReference type="RefSeq" id="WP_330957812.1">
    <property type="nucleotide sequence ID" value="NZ_JAZGJQ010000002.1"/>
</dbReference>
<feature type="region of interest" description="Disordered" evidence="1">
    <location>
        <begin position="275"/>
        <end position="355"/>
    </location>
</feature>
<evidence type="ECO:0000313" key="3">
    <source>
        <dbReference type="EMBL" id="MEE6147048.1"/>
    </source>
</evidence>
<keyword evidence="2" id="KW-0812">Transmembrane</keyword>
<comment type="caution">
    <text evidence="3">The sequence shown here is derived from an EMBL/GenBank/DDBJ whole genome shotgun (WGS) entry which is preliminary data.</text>
</comment>
<keyword evidence="2" id="KW-1133">Transmembrane helix</keyword>
<evidence type="ECO:0000256" key="2">
    <source>
        <dbReference type="SAM" id="Phobius"/>
    </source>
</evidence>
<keyword evidence="4" id="KW-1185">Reference proteome</keyword>
<dbReference type="EMBL" id="JAZGJQ010000002">
    <property type="protein sequence ID" value="MEE6147048.1"/>
    <property type="molecule type" value="Genomic_DNA"/>
</dbReference>
<dbReference type="Pfam" id="PF13197">
    <property type="entry name" value="DUF4013"/>
    <property type="match status" value="1"/>
</dbReference>
<proteinExistence type="predicted"/>
<protein>
    <submittedName>
        <fullName evidence="3">DUF4013 domain-containing protein</fullName>
    </submittedName>
</protein>
<dbReference type="Proteomes" id="UP001332931">
    <property type="component" value="Unassembled WGS sequence"/>
</dbReference>